<proteinExistence type="predicted"/>
<dbReference type="Proteomes" id="UP000325577">
    <property type="component" value="Linkage Group LG5"/>
</dbReference>
<feature type="region of interest" description="Disordered" evidence="1">
    <location>
        <begin position="41"/>
        <end position="75"/>
    </location>
</feature>
<evidence type="ECO:0000313" key="2">
    <source>
        <dbReference type="EMBL" id="KAA8521626.1"/>
    </source>
</evidence>
<accession>A0A5J4ZUT8</accession>
<name>A0A5J4ZUT8_9ASTE</name>
<evidence type="ECO:0000256" key="1">
    <source>
        <dbReference type="SAM" id="MobiDB-lite"/>
    </source>
</evidence>
<evidence type="ECO:0000313" key="3">
    <source>
        <dbReference type="Proteomes" id="UP000325577"/>
    </source>
</evidence>
<dbReference type="AlphaFoldDB" id="A0A5J4ZUT8"/>
<dbReference type="EMBL" id="CM018048">
    <property type="protein sequence ID" value="KAA8521626.1"/>
    <property type="molecule type" value="Genomic_DNA"/>
</dbReference>
<protein>
    <submittedName>
        <fullName evidence="2">Uncharacterized protein</fullName>
    </submittedName>
</protein>
<sequence>MPIMSLFNPSTPRTSTTPCRLCIDAFSESLQVPTEPTPAVLVPSAQHPLPAQPSAPTAGFEPSAPVPNGSSELQSLPSHPMITRAKAVGRWLSTVVGTGESFREKGCVGQWWRWWFFNGGGIRLLILDFDERWWIVAGIGGVGV</sequence>
<keyword evidence="3" id="KW-1185">Reference proteome</keyword>
<dbReference type="OrthoDB" id="10496061at2759"/>
<reference evidence="2 3" key="1">
    <citation type="submission" date="2019-09" db="EMBL/GenBank/DDBJ databases">
        <title>A chromosome-level genome assembly of the Chinese tupelo Nyssa sinensis.</title>
        <authorList>
            <person name="Yang X."/>
            <person name="Kang M."/>
            <person name="Yang Y."/>
            <person name="Xiong H."/>
            <person name="Wang M."/>
            <person name="Zhang Z."/>
            <person name="Wang Z."/>
            <person name="Wu H."/>
            <person name="Ma T."/>
            <person name="Liu J."/>
            <person name="Xi Z."/>
        </authorList>
    </citation>
    <scope>NUCLEOTIDE SEQUENCE [LARGE SCALE GENOMIC DNA]</scope>
    <source>
        <strain evidence="2">J267</strain>
        <tissue evidence="2">Leaf</tissue>
    </source>
</reference>
<gene>
    <name evidence="2" type="ORF">F0562_012299</name>
</gene>
<organism evidence="2 3">
    <name type="scientific">Nyssa sinensis</name>
    <dbReference type="NCBI Taxonomy" id="561372"/>
    <lineage>
        <taxon>Eukaryota</taxon>
        <taxon>Viridiplantae</taxon>
        <taxon>Streptophyta</taxon>
        <taxon>Embryophyta</taxon>
        <taxon>Tracheophyta</taxon>
        <taxon>Spermatophyta</taxon>
        <taxon>Magnoliopsida</taxon>
        <taxon>eudicotyledons</taxon>
        <taxon>Gunneridae</taxon>
        <taxon>Pentapetalae</taxon>
        <taxon>asterids</taxon>
        <taxon>Cornales</taxon>
        <taxon>Nyssaceae</taxon>
        <taxon>Nyssa</taxon>
    </lineage>
</organism>